<organism evidence="2 3">
    <name type="scientific">Candidatus Nitrospira allomarina</name>
    <dbReference type="NCBI Taxonomy" id="3020900"/>
    <lineage>
        <taxon>Bacteria</taxon>
        <taxon>Pseudomonadati</taxon>
        <taxon>Nitrospirota</taxon>
        <taxon>Nitrospiria</taxon>
        <taxon>Nitrospirales</taxon>
        <taxon>Nitrospiraceae</taxon>
        <taxon>Nitrospira</taxon>
    </lineage>
</organism>
<dbReference type="PANTHER" id="PTHR43739">
    <property type="entry name" value="XYLOGLUCANASE (EUROFUNG)"/>
    <property type="match status" value="1"/>
</dbReference>
<evidence type="ECO:0008006" key="4">
    <source>
        <dbReference type="Google" id="ProtNLM"/>
    </source>
</evidence>
<dbReference type="PROSITE" id="PS51257">
    <property type="entry name" value="PROKAR_LIPOPROTEIN"/>
    <property type="match status" value="1"/>
</dbReference>
<dbReference type="PANTHER" id="PTHR43739:SF5">
    <property type="entry name" value="EXO-ALPHA-SIALIDASE"/>
    <property type="match status" value="1"/>
</dbReference>
<evidence type="ECO:0000313" key="3">
    <source>
        <dbReference type="Proteomes" id="UP001302719"/>
    </source>
</evidence>
<proteinExistence type="predicted"/>
<dbReference type="InterPro" id="IPR052025">
    <property type="entry name" value="Xyloglucanase_GH74"/>
</dbReference>
<dbReference type="AlphaFoldDB" id="A0AA96G9L7"/>
<dbReference type="GO" id="GO:0010411">
    <property type="term" value="P:xyloglucan metabolic process"/>
    <property type="evidence" value="ECO:0007669"/>
    <property type="project" value="TreeGrafter"/>
</dbReference>
<dbReference type="Pfam" id="PF02012">
    <property type="entry name" value="BNR"/>
    <property type="match status" value="1"/>
</dbReference>
<dbReference type="Proteomes" id="UP001302719">
    <property type="component" value="Chromosome"/>
</dbReference>
<reference evidence="2 3" key="1">
    <citation type="submission" date="2023-01" db="EMBL/GenBank/DDBJ databases">
        <title>Cultivation and genomic characterization of new, ubiquitous marine nitrite-oxidizing bacteria from the Nitrospirales.</title>
        <authorList>
            <person name="Mueller A.J."/>
            <person name="Daebeler A."/>
            <person name="Herbold C.W."/>
            <person name="Kirkegaard R.H."/>
            <person name="Daims H."/>
        </authorList>
    </citation>
    <scope>NUCLEOTIDE SEQUENCE [LARGE SCALE GENOMIC DNA]</scope>
    <source>
        <strain evidence="2 3">VA</strain>
    </source>
</reference>
<evidence type="ECO:0000256" key="1">
    <source>
        <dbReference type="SAM" id="SignalP"/>
    </source>
</evidence>
<protein>
    <recommendedName>
        <fullName evidence="4">Sortilin N-terminal domain-containing protein</fullName>
    </recommendedName>
</protein>
<dbReference type="SUPFAM" id="SSF110296">
    <property type="entry name" value="Oligoxyloglucan reducing end-specific cellobiohydrolase"/>
    <property type="match status" value="2"/>
</dbReference>
<dbReference type="InterPro" id="IPR002860">
    <property type="entry name" value="BNR_rpt"/>
</dbReference>
<dbReference type="InterPro" id="IPR015943">
    <property type="entry name" value="WD40/YVTN_repeat-like_dom_sf"/>
</dbReference>
<dbReference type="EMBL" id="CP116967">
    <property type="protein sequence ID" value="WNM57441.1"/>
    <property type="molecule type" value="Genomic_DNA"/>
</dbReference>
<keyword evidence="3" id="KW-1185">Reference proteome</keyword>
<feature type="chain" id="PRO_5041720498" description="Sortilin N-terminal domain-containing protein" evidence="1">
    <location>
        <begin position="27"/>
        <end position="343"/>
    </location>
</feature>
<feature type="signal peptide" evidence="1">
    <location>
        <begin position="1"/>
        <end position="26"/>
    </location>
</feature>
<keyword evidence="1" id="KW-0732">Signal</keyword>
<dbReference type="RefSeq" id="WP_312641927.1">
    <property type="nucleotide sequence ID" value="NZ_CP116967.1"/>
</dbReference>
<evidence type="ECO:0000313" key="2">
    <source>
        <dbReference type="EMBL" id="WNM57441.1"/>
    </source>
</evidence>
<accession>A0AA96G9L7</accession>
<dbReference type="Gene3D" id="2.130.10.10">
    <property type="entry name" value="YVTN repeat-like/Quinoprotein amine dehydrogenase"/>
    <property type="match status" value="3"/>
</dbReference>
<sequence>MIVSLRLFWLTVLACMLLAGCGKSEAVVEIVLHPTNPKILYLATNDYIYKSRDGGMTWQNMSAGMTHSRVIALAIDPLFPANIIAGTKGDAVYKSYDGGQRWVSRRTGLDDVTISSVVHQLVFAPGSSAHIFAATSLGVFESDDGGETWSKRMEGMKEVLMVVTLDCDPRQPQTLYAGTSGGVYKSIDGARTWKMVNNGLVASDVLKSSRALGVTRIKVDPHESDTVYTATLSGLYVTKDGGQVWTRIGETLSDQMLSDLILDHTHPHVVYVTNRDGVFRSEDGGITWEARSAGLTNVNIRALAMSAVDSDVLYVGTNGKGLFRTGDRGMSWEAVPLVVAESL</sequence>
<name>A0AA96G9L7_9BACT</name>
<dbReference type="KEGG" id="nall:PP769_15930"/>
<gene>
    <name evidence="2" type="ORF">PP769_15930</name>
</gene>